<dbReference type="VEuPathDB" id="FungiDB:BO80DRAFT_86066"/>
<evidence type="ECO:0000313" key="2">
    <source>
        <dbReference type="Proteomes" id="UP000249402"/>
    </source>
</evidence>
<dbReference type="EMBL" id="KZ824420">
    <property type="protein sequence ID" value="RAL05986.1"/>
    <property type="molecule type" value="Genomic_DNA"/>
</dbReference>
<gene>
    <name evidence="1" type="ORF">BO80DRAFT_86066</name>
</gene>
<dbReference type="RefSeq" id="XP_025580313.1">
    <property type="nucleotide sequence ID" value="XM_025724858.1"/>
</dbReference>
<dbReference type="GeneID" id="37229723"/>
<evidence type="ECO:0000313" key="1">
    <source>
        <dbReference type="EMBL" id="RAL05986.1"/>
    </source>
</evidence>
<reference evidence="1 2" key="1">
    <citation type="submission" date="2018-02" db="EMBL/GenBank/DDBJ databases">
        <title>The genomes of Aspergillus section Nigri reveals drivers in fungal speciation.</title>
        <authorList>
            <consortium name="DOE Joint Genome Institute"/>
            <person name="Vesth T.C."/>
            <person name="Nybo J."/>
            <person name="Theobald S."/>
            <person name="Brandl J."/>
            <person name="Frisvad J.C."/>
            <person name="Nielsen K.F."/>
            <person name="Lyhne E.K."/>
            <person name="Kogle M.E."/>
            <person name="Kuo A."/>
            <person name="Riley R."/>
            <person name="Clum A."/>
            <person name="Nolan M."/>
            <person name="Lipzen A."/>
            <person name="Salamov A."/>
            <person name="Henrissat B."/>
            <person name="Wiebenga A."/>
            <person name="De vries R.P."/>
            <person name="Grigoriev I.V."/>
            <person name="Mortensen U.H."/>
            <person name="Andersen M.R."/>
            <person name="Baker S.E."/>
        </authorList>
    </citation>
    <scope>NUCLEOTIDE SEQUENCE [LARGE SCALE GENOMIC DNA]</scope>
    <source>
        <strain evidence="1 2">CBS 121593</strain>
    </source>
</reference>
<dbReference type="Proteomes" id="UP000249402">
    <property type="component" value="Unassembled WGS sequence"/>
</dbReference>
<proteinExistence type="predicted"/>
<accession>A0A395HE94</accession>
<keyword evidence="2" id="KW-1185">Reference proteome</keyword>
<organism evidence="1 2">
    <name type="scientific">Aspergillus ibericus CBS 121593</name>
    <dbReference type="NCBI Taxonomy" id="1448316"/>
    <lineage>
        <taxon>Eukaryota</taxon>
        <taxon>Fungi</taxon>
        <taxon>Dikarya</taxon>
        <taxon>Ascomycota</taxon>
        <taxon>Pezizomycotina</taxon>
        <taxon>Eurotiomycetes</taxon>
        <taxon>Eurotiomycetidae</taxon>
        <taxon>Eurotiales</taxon>
        <taxon>Aspergillaceae</taxon>
        <taxon>Aspergillus</taxon>
        <taxon>Aspergillus subgen. Circumdati</taxon>
    </lineage>
</organism>
<protein>
    <submittedName>
        <fullName evidence="1">Uncharacterized protein</fullName>
    </submittedName>
</protein>
<dbReference type="AlphaFoldDB" id="A0A395HE94"/>
<sequence>MMTVVGVLRNPTRRKESIVGNLRGAVFGGTLGCQASPRTNRIEHFSGSSPLALGSSWLVELGWLLLLAGWLAQAIYLQHRATTPFSVPNWSVLSPAGNLVQVPPVLATSLDQGNRSGFS</sequence>
<name>A0A395HE94_9EURO</name>